<dbReference type="EMBL" id="AMZH03003139">
    <property type="protein sequence ID" value="RRT73278.1"/>
    <property type="molecule type" value="Genomic_DNA"/>
</dbReference>
<dbReference type="AlphaFoldDB" id="A0A427AAM2"/>
<proteinExistence type="predicted"/>
<name>A0A427AAM2_ENSVE</name>
<reference evidence="1 2" key="1">
    <citation type="journal article" date="2014" name="Agronomy (Basel)">
        <title>A Draft Genome Sequence for Ensete ventricosum, the Drought-Tolerant Tree Against Hunger.</title>
        <authorList>
            <person name="Harrison J."/>
            <person name="Moore K.A."/>
            <person name="Paszkiewicz K."/>
            <person name="Jones T."/>
            <person name="Grant M."/>
            <person name="Ambacheew D."/>
            <person name="Muzemil S."/>
            <person name="Studholme D.J."/>
        </authorList>
    </citation>
    <scope>NUCLEOTIDE SEQUENCE [LARGE SCALE GENOMIC DNA]</scope>
</reference>
<protein>
    <submittedName>
        <fullName evidence="1">Uncharacterized protein</fullName>
    </submittedName>
</protein>
<accession>A0A427AAM2</accession>
<evidence type="ECO:0000313" key="1">
    <source>
        <dbReference type="EMBL" id="RRT73278.1"/>
    </source>
</evidence>
<gene>
    <name evidence="1" type="ORF">B296_00033517</name>
</gene>
<sequence length="80" mass="9286">MEGNDCCCYVRCWEEMPVVLAMVELELMATVAMLATKDGNGTSVATVEEVWQRDRGLRLWWLDCMKMVVRFWRRSYSGDG</sequence>
<organism evidence="1 2">
    <name type="scientific">Ensete ventricosum</name>
    <name type="common">Abyssinian banana</name>
    <name type="synonym">Musa ensete</name>
    <dbReference type="NCBI Taxonomy" id="4639"/>
    <lineage>
        <taxon>Eukaryota</taxon>
        <taxon>Viridiplantae</taxon>
        <taxon>Streptophyta</taxon>
        <taxon>Embryophyta</taxon>
        <taxon>Tracheophyta</taxon>
        <taxon>Spermatophyta</taxon>
        <taxon>Magnoliopsida</taxon>
        <taxon>Liliopsida</taxon>
        <taxon>Zingiberales</taxon>
        <taxon>Musaceae</taxon>
        <taxon>Ensete</taxon>
    </lineage>
</organism>
<evidence type="ECO:0000313" key="2">
    <source>
        <dbReference type="Proteomes" id="UP000287651"/>
    </source>
</evidence>
<comment type="caution">
    <text evidence="1">The sequence shown here is derived from an EMBL/GenBank/DDBJ whole genome shotgun (WGS) entry which is preliminary data.</text>
</comment>
<dbReference type="Proteomes" id="UP000287651">
    <property type="component" value="Unassembled WGS sequence"/>
</dbReference>